<dbReference type="PRINTS" id="PR00807">
    <property type="entry name" value="AMBALLERGEN"/>
</dbReference>
<protein>
    <recommendedName>
        <fullName evidence="4 9">Pectate lyase</fullName>
        <ecNumber evidence="4 9">4.2.2.2</ecNumber>
    </recommendedName>
</protein>
<dbReference type="PANTHER" id="PTHR31683">
    <property type="entry name" value="PECTATE LYASE 18-RELATED"/>
    <property type="match status" value="1"/>
</dbReference>
<dbReference type="Pfam" id="PF00544">
    <property type="entry name" value="Pectate_lyase_4"/>
    <property type="match status" value="1"/>
</dbReference>
<dbReference type="InterPro" id="IPR018082">
    <property type="entry name" value="AmbAllergen"/>
</dbReference>
<evidence type="ECO:0000313" key="11">
    <source>
        <dbReference type="EMBL" id="MBA0693255.1"/>
    </source>
</evidence>
<dbReference type="EMBL" id="JABFAA010000009">
    <property type="protein sequence ID" value="MBA0693255.1"/>
    <property type="molecule type" value="Genomic_DNA"/>
</dbReference>
<dbReference type="GO" id="GO:0046872">
    <property type="term" value="F:metal ion binding"/>
    <property type="evidence" value="ECO:0007669"/>
    <property type="project" value="UniProtKB-KW"/>
</dbReference>
<dbReference type="UniPathway" id="UPA00545">
    <property type="reaction ID" value="UER00824"/>
</dbReference>
<dbReference type="Proteomes" id="UP000593577">
    <property type="component" value="Unassembled WGS sequence"/>
</dbReference>
<evidence type="ECO:0000256" key="3">
    <source>
        <dbReference type="ARBA" id="ARBA00010980"/>
    </source>
</evidence>
<reference evidence="11 12" key="1">
    <citation type="journal article" date="2019" name="Genome Biol. Evol.">
        <title>Insights into the evolution of the New World diploid cottons (Gossypium, subgenus Houzingenia) based on genome sequencing.</title>
        <authorList>
            <person name="Grover C.E."/>
            <person name="Arick M.A. 2nd"/>
            <person name="Thrash A."/>
            <person name="Conover J.L."/>
            <person name="Sanders W.S."/>
            <person name="Peterson D.G."/>
            <person name="Frelichowski J.E."/>
            <person name="Scheffler J.A."/>
            <person name="Scheffler B.E."/>
            <person name="Wendel J.F."/>
        </authorList>
    </citation>
    <scope>NUCLEOTIDE SEQUENCE [LARGE SCALE GENOMIC DNA]</scope>
    <source>
        <strain evidence="11">185</strain>
        <tissue evidence="11">Leaf</tissue>
    </source>
</reference>
<dbReference type="AlphaFoldDB" id="A0A7J8Y134"/>
<dbReference type="PANTHER" id="PTHR31683:SF184">
    <property type="entry name" value="PECTATE LYASE"/>
    <property type="match status" value="1"/>
</dbReference>
<organism evidence="11 12">
    <name type="scientific">Gossypium aridum</name>
    <name type="common">American cotton</name>
    <name type="synonym">Erioxylum aridum</name>
    <dbReference type="NCBI Taxonomy" id="34290"/>
    <lineage>
        <taxon>Eukaryota</taxon>
        <taxon>Viridiplantae</taxon>
        <taxon>Streptophyta</taxon>
        <taxon>Embryophyta</taxon>
        <taxon>Tracheophyta</taxon>
        <taxon>Spermatophyta</taxon>
        <taxon>Magnoliopsida</taxon>
        <taxon>eudicotyledons</taxon>
        <taxon>Gunneridae</taxon>
        <taxon>Pentapetalae</taxon>
        <taxon>rosids</taxon>
        <taxon>malvids</taxon>
        <taxon>Malvales</taxon>
        <taxon>Malvaceae</taxon>
        <taxon>Malvoideae</taxon>
        <taxon>Gossypium</taxon>
    </lineage>
</organism>
<comment type="catalytic activity">
    <reaction evidence="1 9">
        <text>Eliminative cleavage of (1-&gt;4)-alpha-D-galacturonan to give oligosaccharides with 4-deoxy-alpha-D-galact-4-enuronosyl groups at their non-reducing ends.</text>
        <dbReference type="EC" id="4.2.2.2"/>
    </reaction>
</comment>
<keyword evidence="6" id="KW-0732">Signal</keyword>
<evidence type="ECO:0000256" key="4">
    <source>
        <dbReference type="ARBA" id="ARBA00012272"/>
    </source>
</evidence>
<gene>
    <name evidence="11" type="ORF">Goari_010749</name>
</gene>
<keyword evidence="7 9" id="KW-0106">Calcium</keyword>
<comment type="pathway">
    <text evidence="2 9">Glycan metabolism; pectin degradation; 2-dehydro-3-deoxy-D-gluconate from pectin: step 2/5.</text>
</comment>
<comment type="caution">
    <text evidence="11">The sequence shown here is derived from an EMBL/GenBank/DDBJ whole genome shotgun (WGS) entry which is preliminary data.</text>
</comment>
<dbReference type="GO" id="GO:0045490">
    <property type="term" value="P:pectin catabolic process"/>
    <property type="evidence" value="ECO:0007669"/>
    <property type="project" value="UniProtKB-UniPathway"/>
</dbReference>
<proteinExistence type="inferred from homology"/>
<evidence type="ECO:0000256" key="7">
    <source>
        <dbReference type="ARBA" id="ARBA00022837"/>
    </source>
</evidence>
<sequence>QVTIAFNHFGEELIQKMPRCRWGYFHVVNNNYIHLKLYAISGSIHPTIISQGNRFIATDNP</sequence>
<evidence type="ECO:0000256" key="1">
    <source>
        <dbReference type="ARBA" id="ARBA00000695"/>
    </source>
</evidence>
<keyword evidence="8 9" id="KW-0456">Lyase</keyword>
<dbReference type="EC" id="4.2.2.2" evidence="4 9"/>
<evidence type="ECO:0000259" key="10">
    <source>
        <dbReference type="Pfam" id="PF00544"/>
    </source>
</evidence>
<feature type="non-terminal residue" evidence="11">
    <location>
        <position position="1"/>
    </location>
</feature>
<keyword evidence="5 9" id="KW-0479">Metal-binding</keyword>
<evidence type="ECO:0000256" key="8">
    <source>
        <dbReference type="ARBA" id="ARBA00023239"/>
    </source>
</evidence>
<dbReference type="InterPro" id="IPR002022">
    <property type="entry name" value="Pec_lyase"/>
</dbReference>
<accession>A0A7J8Y134</accession>
<dbReference type="InterPro" id="IPR012334">
    <property type="entry name" value="Pectin_lyas_fold"/>
</dbReference>
<dbReference type="GO" id="GO:0030570">
    <property type="term" value="F:pectate lyase activity"/>
    <property type="evidence" value="ECO:0007669"/>
    <property type="project" value="UniProtKB-EC"/>
</dbReference>
<dbReference type="Gene3D" id="2.160.20.10">
    <property type="entry name" value="Single-stranded right-handed beta-helix, Pectin lyase-like"/>
    <property type="match status" value="1"/>
</dbReference>
<dbReference type="SUPFAM" id="SSF51126">
    <property type="entry name" value="Pectin lyase-like"/>
    <property type="match status" value="1"/>
</dbReference>
<comment type="similarity">
    <text evidence="3 9">Belongs to the polysaccharide lyase 1 family.</text>
</comment>
<evidence type="ECO:0000256" key="9">
    <source>
        <dbReference type="RuleBase" id="RU361123"/>
    </source>
</evidence>
<dbReference type="InterPro" id="IPR011050">
    <property type="entry name" value="Pectin_lyase_fold/virulence"/>
</dbReference>
<evidence type="ECO:0000256" key="2">
    <source>
        <dbReference type="ARBA" id="ARBA00005220"/>
    </source>
</evidence>
<keyword evidence="12" id="KW-1185">Reference proteome</keyword>
<dbReference type="InterPro" id="IPR045032">
    <property type="entry name" value="PEL"/>
</dbReference>
<evidence type="ECO:0000256" key="5">
    <source>
        <dbReference type="ARBA" id="ARBA00022723"/>
    </source>
</evidence>
<evidence type="ECO:0000256" key="6">
    <source>
        <dbReference type="ARBA" id="ARBA00022729"/>
    </source>
</evidence>
<comment type="cofactor">
    <cofactor evidence="9">
        <name>Ca(2+)</name>
        <dbReference type="ChEBI" id="CHEBI:29108"/>
    </cofactor>
    <text evidence="9">Binds 1 Ca(2+) ion. Required for its activity.</text>
</comment>
<evidence type="ECO:0000313" key="12">
    <source>
        <dbReference type="Proteomes" id="UP000593577"/>
    </source>
</evidence>
<feature type="domain" description="Pectate lyase" evidence="10">
    <location>
        <begin position="2"/>
        <end position="58"/>
    </location>
</feature>
<name>A0A7J8Y134_GOSAI</name>